<organism evidence="2 3">
    <name type="scientific">Achromobacter agilis</name>
    <dbReference type="NCBI Taxonomy" id="1353888"/>
    <lineage>
        <taxon>Bacteria</taxon>
        <taxon>Pseudomonadati</taxon>
        <taxon>Pseudomonadota</taxon>
        <taxon>Betaproteobacteria</taxon>
        <taxon>Burkholderiales</taxon>
        <taxon>Alcaligenaceae</taxon>
        <taxon>Achromobacter</taxon>
    </lineage>
</organism>
<dbReference type="OrthoDB" id="5294844at2"/>
<keyword evidence="1 2" id="KW-0808">Transferase</keyword>
<dbReference type="SUPFAM" id="SSF89796">
    <property type="entry name" value="CoA-transferase family III (CaiB/BaiF)"/>
    <property type="match status" value="1"/>
</dbReference>
<dbReference type="Gene3D" id="3.30.1540.10">
    <property type="entry name" value="formyl-coa transferase, domain 3"/>
    <property type="match status" value="1"/>
</dbReference>
<dbReference type="InterPro" id="IPR044855">
    <property type="entry name" value="CoA-Trfase_III_dom3_sf"/>
</dbReference>
<dbReference type="Pfam" id="PF02515">
    <property type="entry name" value="CoA_transf_3"/>
    <property type="match status" value="1"/>
</dbReference>
<accession>A0A446C595</accession>
<evidence type="ECO:0000256" key="1">
    <source>
        <dbReference type="ARBA" id="ARBA00022679"/>
    </source>
</evidence>
<name>A0A446C595_9BURK</name>
<dbReference type="EMBL" id="UFQB01000003">
    <property type="protein sequence ID" value="SSW63044.1"/>
    <property type="molecule type" value="Genomic_DNA"/>
</dbReference>
<sequence length="398" mass="43710">MPQLSASPALRRFRVLDLSRVRAGPTCVRMLADFGADVIRIEPPPGVDPNEAMFAADRWSGDFQNLNRNKRSLTLNLKTPEGLEVFKRLAAGADVVVENWRPDVKQRLGVDYESLRRINPRLILASISGFGQSGPYARRPGFDQIMQGMGGLMSVTGLPGQGPVRAGLAVADSSTGLYAALGILTALLEREESGEGQWVHASLLHSQIAMMDFQAARYLNDGDVPRQEGNDHPTSSPMGLFHAKDGMFNLGAAGEGNWKRFCAALERHDWESDPEFATEKLRVANRQRLNREIQAMFLNGEVDHWVALLNDAGVPAGPVYSVPQMFEDPQVKHLQAARSCPAWQGGERTLITQPVTLARTPADIARTAPGWGEHTEEILLEAGYADADIERLREARAI</sequence>
<reference evidence="2 3" key="1">
    <citation type="submission" date="2018-07" db="EMBL/GenBank/DDBJ databases">
        <authorList>
            <person name="Peeters C."/>
        </authorList>
    </citation>
    <scope>NUCLEOTIDE SEQUENCE [LARGE SCALE GENOMIC DNA]</scope>
    <source>
        <strain evidence="2 3">LMG 3411</strain>
    </source>
</reference>
<dbReference type="InterPro" id="IPR023606">
    <property type="entry name" value="CoA-Trfase_III_dom_1_sf"/>
</dbReference>
<dbReference type="InterPro" id="IPR003673">
    <property type="entry name" value="CoA-Trfase_fam_III"/>
</dbReference>
<dbReference type="RefSeq" id="WP_129526208.1">
    <property type="nucleotide sequence ID" value="NZ_UFQB01000003.1"/>
</dbReference>
<proteinExistence type="predicted"/>
<dbReference type="AlphaFoldDB" id="A0A446C595"/>
<dbReference type="Proteomes" id="UP000289184">
    <property type="component" value="Unassembled WGS sequence"/>
</dbReference>
<dbReference type="PANTHER" id="PTHR48207">
    <property type="entry name" value="SUCCINATE--HYDROXYMETHYLGLUTARATE COA-TRANSFERASE"/>
    <property type="match status" value="1"/>
</dbReference>
<evidence type="ECO:0000313" key="2">
    <source>
        <dbReference type="EMBL" id="SSW63044.1"/>
    </source>
</evidence>
<keyword evidence="3" id="KW-1185">Reference proteome</keyword>
<dbReference type="Gene3D" id="3.40.50.10540">
    <property type="entry name" value="Crotonobetainyl-coa:carnitine coa-transferase, domain 1"/>
    <property type="match status" value="1"/>
</dbReference>
<evidence type="ECO:0000313" key="3">
    <source>
        <dbReference type="Proteomes" id="UP000289184"/>
    </source>
</evidence>
<dbReference type="EC" id="2.8.3.22" evidence="2"/>
<dbReference type="PANTHER" id="PTHR48207:SF3">
    <property type="entry name" value="SUCCINATE--HYDROXYMETHYLGLUTARATE COA-TRANSFERASE"/>
    <property type="match status" value="1"/>
</dbReference>
<dbReference type="GO" id="GO:0008410">
    <property type="term" value="F:CoA-transferase activity"/>
    <property type="evidence" value="ECO:0007669"/>
    <property type="project" value="TreeGrafter"/>
</dbReference>
<protein>
    <submittedName>
        <fullName evidence="2">Succinyl-CoA--L-malate CoA-transferase beta subunit</fullName>
        <ecNumber evidence="2">2.8.3.22</ecNumber>
    </submittedName>
</protein>
<gene>
    <name evidence="2" type="primary">smtB_3</name>
    <name evidence="2" type="ORF">AGI3411_00896</name>
</gene>
<dbReference type="InterPro" id="IPR050483">
    <property type="entry name" value="CoA-transferase_III_domain"/>
</dbReference>